<accession>A0A7Y9S145</accession>
<sequence length="141" mass="15824">MRERRSRSQPGDHPIAERVAAIVENAKFSPVRWGTGYDMAQVDHFLDDLVVLVRNGHPIDSPVALVQFRPSKLREGYHVGEVDDFLDEVVATVAALVRGDEPERLARCESAEGEPPTLFESAPSVIEEQRGVLARLLRRKR</sequence>
<dbReference type="Gene3D" id="6.10.250.660">
    <property type="match status" value="1"/>
</dbReference>
<name>A0A7Y9S145_9ACTN</name>
<gene>
    <name evidence="1" type="ORF">BJ980_000498</name>
</gene>
<dbReference type="RefSeq" id="WP_179500827.1">
    <property type="nucleotide sequence ID" value="NZ_JACCAA010000001.1"/>
</dbReference>
<dbReference type="Proteomes" id="UP000540656">
    <property type="component" value="Unassembled WGS sequence"/>
</dbReference>
<reference evidence="1 2" key="1">
    <citation type="submission" date="2020-07" db="EMBL/GenBank/DDBJ databases">
        <title>Sequencing the genomes of 1000 actinobacteria strains.</title>
        <authorList>
            <person name="Klenk H.-P."/>
        </authorList>
    </citation>
    <scope>NUCLEOTIDE SEQUENCE [LARGE SCALE GENOMIC DNA]</scope>
    <source>
        <strain evidence="1 2">DSM 23819</strain>
    </source>
</reference>
<dbReference type="EMBL" id="JACCAA010000001">
    <property type="protein sequence ID" value="NYG57575.1"/>
    <property type="molecule type" value="Genomic_DNA"/>
</dbReference>
<organism evidence="1 2">
    <name type="scientific">Nocardioides daedukensis</name>
    <dbReference type="NCBI Taxonomy" id="634462"/>
    <lineage>
        <taxon>Bacteria</taxon>
        <taxon>Bacillati</taxon>
        <taxon>Actinomycetota</taxon>
        <taxon>Actinomycetes</taxon>
        <taxon>Propionibacteriales</taxon>
        <taxon>Nocardioidaceae</taxon>
        <taxon>Nocardioides</taxon>
    </lineage>
</organism>
<proteinExistence type="predicted"/>
<evidence type="ECO:0000313" key="1">
    <source>
        <dbReference type="EMBL" id="NYG57575.1"/>
    </source>
</evidence>
<keyword evidence="2" id="KW-1185">Reference proteome</keyword>
<dbReference type="InterPro" id="IPR019933">
    <property type="entry name" value="DivIVA_domain"/>
</dbReference>
<comment type="caution">
    <text evidence="1">The sequence shown here is derived from an EMBL/GenBank/DDBJ whole genome shotgun (WGS) entry which is preliminary data.</text>
</comment>
<protein>
    <submittedName>
        <fullName evidence="1">DivIVA domain-containing protein</fullName>
    </submittedName>
</protein>
<evidence type="ECO:0000313" key="2">
    <source>
        <dbReference type="Proteomes" id="UP000540656"/>
    </source>
</evidence>
<dbReference type="AlphaFoldDB" id="A0A7Y9S145"/>
<dbReference type="NCBIfam" id="TIGR03544">
    <property type="entry name" value="DivI1A_domain"/>
    <property type="match status" value="2"/>
</dbReference>